<feature type="domain" description="Novel STAND NTPase 1" evidence="1">
    <location>
        <begin position="273"/>
        <end position="437"/>
    </location>
</feature>
<gene>
    <name evidence="2" type="ORF">NCTC10918_01218</name>
</gene>
<dbReference type="InterPro" id="IPR027417">
    <property type="entry name" value="P-loop_NTPase"/>
</dbReference>
<evidence type="ECO:0000313" key="2">
    <source>
        <dbReference type="EMBL" id="VEJ29946.1"/>
    </source>
</evidence>
<reference evidence="2 3" key="1">
    <citation type="submission" date="2018-12" db="EMBL/GenBank/DDBJ databases">
        <authorList>
            <consortium name="Pathogen Informatics"/>
        </authorList>
    </citation>
    <scope>NUCLEOTIDE SEQUENCE [LARGE SCALE GENOMIC DNA]</scope>
    <source>
        <strain evidence="2 3">NCTC10918</strain>
    </source>
</reference>
<dbReference type="Gene3D" id="1.25.10.10">
    <property type="entry name" value="Leucine-rich Repeat Variant"/>
    <property type="match status" value="1"/>
</dbReference>
<accession>A0A448UVQ9</accession>
<dbReference type="InterPro" id="IPR049052">
    <property type="entry name" value="nSTAND1"/>
</dbReference>
<dbReference type="SUPFAM" id="SSF48371">
    <property type="entry name" value="ARM repeat"/>
    <property type="match status" value="1"/>
</dbReference>
<name>A0A448UVQ9_9MICC</name>
<dbReference type="InterPro" id="IPR011989">
    <property type="entry name" value="ARM-like"/>
</dbReference>
<evidence type="ECO:0000313" key="3">
    <source>
        <dbReference type="Proteomes" id="UP000270988"/>
    </source>
</evidence>
<dbReference type="Proteomes" id="UP000270988">
    <property type="component" value="Chromosome"/>
</dbReference>
<dbReference type="SUPFAM" id="SSF52540">
    <property type="entry name" value="P-loop containing nucleoside triphosphate hydrolases"/>
    <property type="match status" value="1"/>
</dbReference>
<proteinExistence type="predicted"/>
<dbReference type="InterPro" id="IPR016024">
    <property type="entry name" value="ARM-type_fold"/>
</dbReference>
<sequence length="1441" mass="162523">MKDTAQPSKPTSRVQGASGGFADKMGNKYELSWAVYYALQCIQDERRSITYEELNPDLADGSEFTFVDEDNSTHVTQIKRQHGTNGKWTIAALHRHSIFEAAKKHVISGRNYHFGSMTPSAQLRELSERARQSDDEDQFIKHQLTKELRSTFDELTALNIFDSPEHAWHILRGMWFEARDEHELAKTNSIIASAMLKGAEGTLLTDAVGSVLLDNLRKRLTKRELLKELGKKGINALDIEAKQTAHDKVQAATMHWCNGIERELLEPSIPRKESHDLIELMNKHRLSLVVGTAGGGKSSVIYQTVKELQSQDAEVLAFRLDRHESFRSVDELGTQLGLPDSPIVSLLRAADGRDAFLVIDQLDAVSRASGRMSERYDVIADLIDEAKAFESVKVILVCRLFDVENDYRIRDLAQKNDGIRLTIEPLADDDVIQAVEAMGLDSTNLSSVQLQLLKSPLNLVLLKAIADRPNALKFTTQGSLFDAFWNRKRQTIKDNYTGISFNDTLALVANELSNHQTLSISKEMLDSGDRINHAEVLASEQILVIDNDRISFFHEMFFDYTFARQWQSQETSLVDFLCSQEQELFRRSQVRQILERLRERDLERFCSEVEQVLVEKKIRFHIKDIVISILASIDTPSDKELDLVFIIDKVHPALGTKIWNQLTRPSWFTVLYNRGLIERWLDSEETQLRERGVVCLVNAGNDPDDLVAEILAARQNTADYLELLQQVVLHSEIYRSRRLFDLFLESVRLGGIVLKDSDLWLSVSALSDHKPLWGIELINAVFNNPELLKKNDKDMINFLCLDDYHAINFIRKISKKSPKEFTAVSVPYLLAVMKEAAYPEKQDGLIWDRHFCSRYPEGVSHKNIGDVLYESTVNALSRLALESPEMVDSLLCELAEDKHDAAQFLLYRALIAGAKNFTDWAFELIFEGGNRLKCGYASDSHWLSRELVETIAPLISNDKHRALEGKMRELYIPYEQDEFKRRLTDPRFSHKYYLRSPIGYTAFKFLSALDFNCLSEIGKRRLAEYQRKFGCEKPALPAGITTYIVQSPIAPGAAGKMSNKQWLAAMARYNSDERDWTGPYGSVSELSQVLRKATSEDPQRFAHLALELTSTVNPAYPSAILSGFGGAEIPAEAQQTVFDAIRHIAGLGLDECNRWLGFSLQYLLKDVPLDIIEMIRDRALNVGVSGSGDGAQIVSSQGGGCTVRELHLESINTVKDSLITSLGDLLVYDTNGERTAIVEPHLVSLANDPALNVRIAVAYLVTSCISYASSTAYDAFECLIQTEDLILATDKFINLMIRIGAANPERVTPIINRMLTSNNPEVKNVGGSLAAYAALQWGQSDYMELALTGDKNVRVGIVSVCNDLVNDAEDRRILFETLHTLMHDGDARIRKEVGKIPTRLRKKYISPFKSLLEDLIKSPSYIYAAPNYYLHCEKHMTGLMT</sequence>
<dbReference type="EMBL" id="LR134521">
    <property type="protein sequence ID" value="VEJ29946.1"/>
    <property type="molecule type" value="Genomic_DNA"/>
</dbReference>
<organism evidence="2 3">
    <name type="scientific">Rothia dentocariosa</name>
    <dbReference type="NCBI Taxonomy" id="2047"/>
    <lineage>
        <taxon>Bacteria</taxon>
        <taxon>Bacillati</taxon>
        <taxon>Actinomycetota</taxon>
        <taxon>Actinomycetes</taxon>
        <taxon>Micrococcales</taxon>
        <taxon>Micrococcaceae</taxon>
        <taxon>Rothia</taxon>
    </lineage>
</organism>
<dbReference type="Pfam" id="PF20703">
    <property type="entry name" value="nSTAND1"/>
    <property type="match status" value="1"/>
</dbReference>
<evidence type="ECO:0000259" key="1">
    <source>
        <dbReference type="Pfam" id="PF20703"/>
    </source>
</evidence>
<protein>
    <recommendedName>
        <fullName evidence="1">Novel STAND NTPase 1 domain-containing protein</fullName>
    </recommendedName>
</protein>